<proteinExistence type="predicted"/>
<keyword evidence="1" id="KW-0732">Signal</keyword>
<dbReference type="STRING" id="1267423.SAMN05216290_1471"/>
<gene>
    <name evidence="3" type="ORF">SAMN05216290_1471</name>
</gene>
<name>A0A1I0NU17_9BACT</name>
<feature type="domain" description="DUF4097" evidence="2">
    <location>
        <begin position="41"/>
        <end position="285"/>
    </location>
</feature>
<accession>A0A1I0NU17</accession>
<protein>
    <submittedName>
        <fullName evidence="3">Putative adhesin</fullName>
    </submittedName>
</protein>
<evidence type="ECO:0000256" key="1">
    <source>
        <dbReference type="SAM" id="SignalP"/>
    </source>
</evidence>
<dbReference type="GeneID" id="99986197"/>
<feature type="chain" id="PRO_5011680884" evidence="1">
    <location>
        <begin position="22"/>
        <end position="288"/>
    </location>
</feature>
<dbReference type="RefSeq" id="WP_090257855.1">
    <property type="nucleotide sequence ID" value="NZ_FOIR01000001.1"/>
</dbReference>
<evidence type="ECO:0000259" key="2">
    <source>
        <dbReference type="Pfam" id="PF13349"/>
    </source>
</evidence>
<dbReference type="InterPro" id="IPR025164">
    <property type="entry name" value="Toastrack_DUF4097"/>
</dbReference>
<dbReference type="Pfam" id="PF13349">
    <property type="entry name" value="DUF4097"/>
    <property type="match status" value="1"/>
</dbReference>
<keyword evidence="4" id="KW-1185">Reference proteome</keyword>
<evidence type="ECO:0000313" key="3">
    <source>
        <dbReference type="EMBL" id="SEW05170.1"/>
    </source>
</evidence>
<dbReference type="Proteomes" id="UP000199437">
    <property type="component" value="Unassembled WGS sequence"/>
</dbReference>
<sequence length="288" mass="32142">MKLKSTLVMLMFSIISFTAAAQDSGNFKLDEVYNMSSNGTLHLRSEDADVKITGTDRSDVHVYIERNEEVKGMSSARGRFDVDVEERDGDLFIRERKPNARFTMGYYRLDYEITIEMPKTGSLRIQGEDDDYIIKSVNGTISIETEDGNVDLVECMGDDFEIELEDGDLRMDGGNGSLYVNVEDGDADIRNGNFKDIEIRSEDGDVLIETSLSNAGKYDFSGDDASFELVVLSGGGDFDISKDDGRVTASSAFDLIHESDYRVEYKLPSGEADVRIRTNDGRVRLSKK</sequence>
<evidence type="ECO:0000313" key="4">
    <source>
        <dbReference type="Proteomes" id="UP000199437"/>
    </source>
</evidence>
<dbReference type="EMBL" id="FOIR01000001">
    <property type="protein sequence ID" value="SEW05170.1"/>
    <property type="molecule type" value="Genomic_DNA"/>
</dbReference>
<feature type="signal peptide" evidence="1">
    <location>
        <begin position="1"/>
        <end position="21"/>
    </location>
</feature>
<reference evidence="4" key="1">
    <citation type="submission" date="2016-10" db="EMBL/GenBank/DDBJ databases">
        <authorList>
            <person name="Varghese N."/>
            <person name="Submissions S."/>
        </authorList>
    </citation>
    <scope>NUCLEOTIDE SEQUENCE [LARGE SCALE GENOMIC DNA]</scope>
    <source>
        <strain evidence="4">CGMCC 1.12402</strain>
    </source>
</reference>
<organism evidence="3 4">
    <name type="scientific">Roseivirga pacifica</name>
    <dbReference type="NCBI Taxonomy" id="1267423"/>
    <lineage>
        <taxon>Bacteria</taxon>
        <taxon>Pseudomonadati</taxon>
        <taxon>Bacteroidota</taxon>
        <taxon>Cytophagia</taxon>
        <taxon>Cytophagales</taxon>
        <taxon>Roseivirgaceae</taxon>
        <taxon>Roseivirga</taxon>
    </lineage>
</organism>
<dbReference type="AlphaFoldDB" id="A0A1I0NU17"/>
<dbReference type="OrthoDB" id="975970at2"/>